<name>A0ABD5MKU6_9EURY</name>
<dbReference type="PANTHER" id="PTHR43304:SF1">
    <property type="entry name" value="PAC DOMAIN-CONTAINING PROTEIN"/>
    <property type="match status" value="1"/>
</dbReference>
<dbReference type="EC" id="2.7.13.3" evidence="2"/>
<evidence type="ECO:0000313" key="9">
    <source>
        <dbReference type="EMBL" id="MFB9824438.1"/>
    </source>
</evidence>
<dbReference type="InterPro" id="IPR003594">
    <property type="entry name" value="HATPase_dom"/>
</dbReference>
<dbReference type="PROSITE" id="PS50112">
    <property type="entry name" value="PAS"/>
    <property type="match status" value="2"/>
</dbReference>
<dbReference type="InterPro" id="IPR013655">
    <property type="entry name" value="PAS_fold_3"/>
</dbReference>
<accession>A0ABD5MKU6</accession>
<evidence type="ECO:0000256" key="3">
    <source>
        <dbReference type="ARBA" id="ARBA00022553"/>
    </source>
</evidence>
<dbReference type="RefSeq" id="WP_222920906.1">
    <property type="nucleotide sequence ID" value="NZ_CP082286.1"/>
</dbReference>
<dbReference type="EMBL" id="JBHMAJ010000007">
    <property type="protein sequence ID" value="MFB9824438.1"/>
    <property type="molecule type" value="Genomic_DNA"/>
</dbReference>
<keyword evidence="5" id="KW-0418">Kinase</keyword>
<dbReference type="InterPro" id="IPR000700">
    <property type="entry name" value="PAS-assoc_C"/>
</dbReference>
<evidence type="ECO:0000256" key="6">
    <source>
        <dbReference type="SAM" id="MobiDB-lite"/>
    </source>
</evidence>
<dbReference type="SUPFAM" id="SSF55785">
    <property type="entry name" value="PYP-like sensor domain (PAS domain)"/>
    <property type="match status" value="2"/>
</dbReference>
<evidence type="ECO:0000256" key="4">
    <source>
        <dbReference type="ARBA" id="ARBA00022679"/>
    </source>
</evidence>
<evidence type="ECO:0000256" key="2">
    <source>
        <dbReference type="ARBA" id="ARBA00012438"/>
    </source>
</evidence>
<keyword evidence="4" id="KW-0808">Transferase</keyword>
<dbReference type="Pfam" id="PF08448">
    <property type="entry name" value="PAS_4"/>
    <property type="match status" value="1"/>
</dbReference>
<evidence type="ECO:0000313" key="10">
    <source>
        <dbReference type="Proteomes" id="UP001589595"/>
    </source>
</evidence>
<dbReference type="Pfam" id="PF08447">
    <property type="entry name" value="PAS_3"/>
    <property type="match status" value="1"/>
</dbReference>
<dbReference type="Gene3D" id="3.30.565.10">
    <property type="entry name" value="Histidine kinase-like ATPase, C-terminal domain"/>
    <property type="match status" value="1"/>
</dbReference>
<dbReference type="SMART" id="SM00091">
    <property type="entry name" value="PAS"/>
    <property type="match status" value="2"/>
</dbReference>
<proteinExistence type="predicted"/>
<dbReference type="InterPro" id="IPR036890">
    <property type="entry name" value="HATPase_C_sf"/>
</dbReference>
<dbReference type="InterPro" id="IPR035965">
    <property type="entry name" value="PAS-like_dom_sf"/>
</dbReference>
<evidence type="ECO:0000256" key="5">
    <source>
        <dbReference type="ARBA" id="ARBA00022777"/>
    </source>
</evidence>
<dbReference type="PANTHER" id="PTHR43304">
    <property type="entry name" value="PHYTOCHROME-LIKE PROTEIN CPH1"/>
    <property type="match status" value="1"/>
</dbReference>
<dbReference type="SUPFAM" id="SSF55874">
    <property type="entry name" value="ATPase domain of HSP90 chaperone/DNA topoisomerase II/histidine kinase"/>
    <property type="match status" value="1"/>
</dbReference>
<comment type="caution">
    <text evidence="9">The sequence shown here is derived from an EMBL/GenBank/DDBJ whole genome shotgun (WGS) entry which is preliminary data.</text>
</comment>
<dbReference type="InterPro" id="IPR001610">
    <property type="entry name" value="PAC"/>
</dbReference>
<evidence type="ECO:0000259" key="8">
    <source>
        <dbReference type="PROSITE" id="PS50113"/>
    </source>
</evidence>
<organism evidence="9 10">
    <name type="scientific">Halobaculum roseum</name>
    <dbReference type="NCBI Taxonomy" id="2175149"/>
    <lineage>
        <taxon>Archaea</taxon>
        <taxon>Methanobacteriati</taxon>
        <taxon>Methanobacteriota</taxon>
        <taxon>Stenosarchaea group</taxon>
        <taxon>Halobacteria</taxon>
        <taxon>Halobacteriales</taxon>
        <taxon>Haloferacaceae</taxon>
        <taxon>Halobaculum</taxon>
    </lineage>
</organism>
<dbReference type="Proteomes" id="UP001589595">
    <property type="component" value="Unassembled WGS sequence"/>
</dbReference>
<protein>
    <recommendedName>
        <fullName evidence="2">histidine kinase</fullName>
        <ecNumber evidence="2">2.7.13.3</ecNumber>
    </recommendedName>
</protein>
<dbReference type="GeneID" id="67210932"/>
<gene>
    <name evidence="9" type="ORF">ACFFOL_09705</name>
</gene>
<dbReference type="Gene3D" id="3.30.450.20">
    <property type="entry name" value="PAS domain"/>
    <property type="match status" value="2"/>
</dbReference>
<feature type="domain" description="PAS" evidence="7">
    <location>
        <begin position="10"/>
        <end position="73"/>
    </location>
</feature>
<dbReference type="InterPro" id="IPR052162">
    <property type="entry name" value="Sensor_kinase/Photoreceptor"/>
</dbReference>
<evidence type="ECO:0000259" key="7">
    <source>
        <dbReference type="PROSITE" id="PS50112"/>
    </source>
</evidence>
<dbReference type="InterPro" id="IPR013656">
    <property type="entry name" value="PAS_4"/>
</dbReference>
<evidence type="ECO:0000256" key="1">
    <source>
        <dbReference type="ARBA" id="ARBA00000085"/>
    </source>
</evidence>
<sequence>MGDLSPGEALLDHAQDEIAVVTADGTFTYVNAAVEAILGFEPADLVGETVFSYVHPDDAPRVRRKFDRTVRSDAYDETTVTYRHRTSDGSWVWFESRLSNLTADAYDGYVVSSRDITERVLAEETRDAAAARLHTIASVSGDVLWLFAGDWSEALFVNGAVEQIYGIAPERLYRDSVAFLDTVHPDDLAGVIDGMERLTDGESVDIEYRVNPDENFTRWVWVQATPIVEDGVVTRIAGFSRDVTDRRRREQHLVVMDNLLRHTLRNDLNVILGTAERIATAFPEAATLTEQIRATGTRLLQSAAKERQIIELLVNRRFGERIAVGDAVERAVERARTRHPNGDIEYVAGPDDRSAAIPSPITAAVTELIENGVIHCDDRRPAVDVRVRSGGDGSVAIEIVDGAAPLPDVEVNVLTGSHEFGRDPVRHSGGLGVWLVYWCVELANGAVAVENAGSDGNRIEITVPTDADESTVNPGGPTADPNGSSASSNGGGPNGCANTGRADRTSE</sequence>
<comment type="catalytic activity">
    <reaction evidence="1">
        <text>ATP + protein L-histidine = ADP + protein N-phospho-L-histidine.</text>
        <dbReference type="EC" id="2.7.13.3"/>
    </reaction>
</comment>
<dbReference type="NCBIfam" id="TIGR00229">
    <property type="entry name" value="sensory_box"/>
    <property type="match status" value="2"/>
</dbReference>
<dbReference type="AlphaFoldDB" id="A0ABD5MKU6"/>
<dbReference type="PROSITE" id="PS50113">
    <property type="entry name" value="PAC"/>
    <property type="match status" value="1"/>
</dbReference>
<keyword evidence="3" id="KW-0597">Phosphoprotein</keyword>
<dbReference type="CDD" id="cd00130">
    <property type="entry name" value="PAS"/>
    <property type="match status" value="2"/>
</dbReference>
<dbReference type="InterPro" id="IPR000014">
    <property type="entry name" value="PAS"/>
</dbReference>
<reference evidence="9" key="1">
    <citation type="submission" date="2024-09" db="EMBL/GenBank/DDBJ databases">
        <authorList>
            <person name="Sun Q."/>
        </authorList>
    </citation>
    <scope>NUCLEOTIDE SEQUENCE [LARGE SCALE GENOMIC DNA]</scope>
    <source>
        <strain evidence="9">JCM 31273</strain>
    </source>
</reference>
<dbReference type="Pfam" id="PF02518">
    <property type="entry name" value="HATPase_c"/>
    <property type="match status" value="1"/>
</dbReference>
<dbReference type="GO" id="GO:0004673">
    <property type="term" value="F:protein histidine kinase activity"/>
    <property type="evidence" value="ECO:0007669"/>
    <property type="project" value="UniProtKB-EC"/>
</dbReference>
<dbReference type="SMART" id="SM00086">
    <property type="entry name" value="PAC"/>
    <property type="match status" value="2"/>
</dbReference>
<feature type="domain" description="PAS" evidence="7">
    <location>
        <begin position="155"/>
        <end position="202"/>
    </location>
</feature>
<feature type="domain" description="PAC" evidence="8">
    <location>
        <begin position="204"/>
        <end position="255"/>
    </location>
</feature>
<feature type="region of interest" description="Disordered" evidence="6">
    <location>
        <begin position="463"/>
        <end position="507"/>
    </location>
</feature>
<keyword evidence="10" id="KW-1185">Reference proteome</keyword>